<comment type="caution">
    <text evidence="1">The sequence shown here is derived from an EMBL/GenBank/DDBJ whole genome shotgun (WGS) entry which is preliminary data.</text>
</comment>
<dbReference type="Proteomes" id="UP000324222">
    <property type="component" value="Unassembled WGS sequence"/>
</dbReference>
<gene>
    <name evidence="1" type="ORF">E2C01_005084</name>
</gene>
<dbReference type="AlphaFoldDB" id="A0A5B7CUL9"/>
<dbReference type="EMBL" id="VSRR010000214">
    <property type="protein sequence ID" value="MPC12394.1"/>
    <property type="molecule type" value="Genomic_DNA"/>
</dbReference>
<evidence type="ECO:0000313" key="1">
    <source>
        <dbReference type="EMBL" id="MPC12394.1"/>
    </source>
</evidence>
<accession>A0A5B7CUL9</accession>
<keyword evidence="2" id="KW-1185">Reference proteome</keyword>
<sequence>MMLTKNLYGAQISNEPLPSTSLAVLNGMSGALLLPLPTLSRSPRSLSCGPQCGVHLTNGCGERRVITPATVTITIKQKKIRSGPYHPPLRSSRRKG</sequence>
<reference evidence="1 2" key="1">
    <citation type="submission" date="2019-05" db="EMBL/GenBank/DDBJ databases">
        <title>Another draft genome of Portunus trituberculatus and its Hox gene families provides insights of decapod evolution.</title>
        <authorList>
            <person name="Jeong J.-H."/>
            <person name="Song I."/>
            <person name="Kim S."/>
            <person name="Choi T."/>
            <person name="Kim D."/>
            <person name="Ryu S."/>
            <person name="Kim W."/>
        </authorList>
    </citation>
    <scope>NUCLEOTIDE SEQUENCE [LARGE SCALE GENOMIC DNA]</scope>
    <source>
        <tissue evidence="1">Muscle</tissue>
    </source>
</reference>
<protein>
    <submittedName>
        <fullName evidence="1">Uncharacterized protein</fullName>
    </submittedName>
</protein>
<evidence type="ECO:0000313" key="2">
    <source>
        <dbReference type="Proteomes" id="UP000324222"/>
    </source>
</evidence>
<proteinExistence type="predicted"/>
<name>A0A5B7CUL9_PORTR</name>
<organism evidence="1 2">
    <name type="scientific">Portunus trituberculatus</name>
    <name type="common">Swimming crab</name>
    <name type="synonym">Neptunus trituberculatus</name>
    <dbReference type="NCBI Taxonomy" id="210409"/>
    <lineage>
        <taxon>Eukaryota</taxon>
        <taxon>Metazoa</taxon>
        <taxon>Ecdysozoa</taxon>
        <taxon>Arthropoda</taxon>
        <taxon>Crustacea</taxon>
        <taxon>Multicrustacea</taxon>
        <taxon>Malacostraca</taxon>
        <taxon>Eumalacostraca</taxon>
        <taxon>Eucarida</taxon>
        <taxon>Decapoda</taxon>
        <taxon>Pleocyemata</taxon>
        <taxon>Brachyura</taxon>
        <taxon>Eubrachyura</taxon>
        <taxon>Portunoidea</taxon>
        <taxon>Portunidae</taxon>
        <taxon>Portuninae</taxon>
        <taxon>Portunus</taxon>
    </lineage>
</organism>